<reference evidence="2" key="2">
    <citation type="journal article" date="2023" name="Int. J. Mol. Sci.">
        <title>De Novo Assembly and Annotation of 11 Diverse Shrub Willow (Salix) Genomes Reveals Novel Gene Organization in Sex-Linked Regions.</title>
        <authorList>
            <person name="Hyden B."/>
            <person name="Feng K."/>
            <person name="Yates T.B."/>
            <person name="Jawdy S."/>
            <person name="Cereghino C."/>
            <person name="Smart L.B."/>
            <person name="Muchero W."/>
        </authorList>
    </citation>
    <scope>NUCLEOTIDE SEQUENCE</scope>
    <source>
        <tissue evidence="2">Shoot tip</tissue>
    </source>
</reference>
<evidence type="ECO:0000256" key="1">
    <source>
        <dbReference type="SAM" id="MobiDB-lite"/>
    </source>
</evidence>
<dbReference type="Proteomes" id="UP001141253">
    <property type="component" value="Chromosome 16"/>
</dbReference>
<accession>A0ABQ8ZS80</accession>
<feature type="compositionally biased region" description="Basic and acidic residues" evidence="1">
    <location>
        <begin position="10"/>
        <end position="19"/>
    </location>
</feature>
<gene>
    <name evidence="2" type="ORF">OIU77_018248</name>
</gene>
<proteinExistence type="predicted"/>
<dbReference type="EMBL" id="JAPFFI010000027">
    <property type="protein sequence ID" value="KAJ6304551.1"/>
    <property type="molecule type" value="Genomic_DNA"/>
</dbReference>
<reference evidence="2" key="1">
    <citation type="submission" date="2022-10" db="EMBL/GenBank/DDBJ databases">
        <authorList>
            <person name="Hyden B.L."/>
            <person name="Feng K."/>
            <person name="Yates T."/>
            <person name="Jawdy S."/>
            <person name="Smart L.B."/>
            <person name="Muchero W."/>
        </authorList>
    </citation>
    <scope>NUCLEOTIDE SEQUENCE</scope>
    <source>
        <tissue evidence="2">Shoot tip</tissue>
    </source>
</reference>
<sequence>MGDVDNDDVNSDRDGEEKASIAAAGGGGGGSGEENAGNNTGLLLEDDLKSVNKTSEAVKALEMINLVA</sequence>
<organism evidence="2 3">
    <name type="scientific">Salix suchowensis</name>
    <dbReference type="NCBI Taxonomy" id="1278906"/>
    <lineage>
        <taxon>Eukaryota</taxon>
        <taxon>Viridiplantae</taxon>
        <taxon>Streptophyta</taxon>
        <taxon>Embryophyta</taxon>
        <taxon>Tracheophyta</taxon>
        <taxon>Spermatophyta</taxon>
        <taxon>Magnoliopsida</taxon>
        <taxon>eudicotyledons</taxon>
        <taxon>Gunneridae</taxon>
        <taxon>Pentapetalae</taxon>
        <taxon>rosids</taxon>
        <taxon>fabids</taxon>
        <taxon>Malpighiales</taxon>
        <taxon>Salicaceae</taxon>
        <taxon>Saliceae</taxon>
        <taxon>Salix</taxon>
    </lineage>
</organism>
<protein>
    <submittedName>
        <fullName evidence="2">Uncharacterized protein</fullName>
    </submittedName>
</protein>
<evidence type="ECO:0000313" key="2">
    <source>
        <dbReference type="EMBL" id="KAJ6304551.1"/>
    </source>
</evidence>
<name>A0ABQ8ZS80_9ROSI</name>
<comment type="caution">
    <text evidence="2">The sequence shown here is derived from an EMBL/GenBank/DDBJ whole genome shotgun (WGS) entry which is preliminary data.</text>
</comment>
<evidence type="ECO:0000313" key="3">
    <source>
        <dbReference type="Proteomes" id="UP001141253"/>
    </source>
</evidence>
<feature type="region of interest" description="Disordered" evidence="1">
    <location>
        <begin position="1"/>
        <end position="41"/>
    </location>
</feature>
<keyword evidence="3" id="KW-1185">Reference proteome</keyword>